<sequence length="514" mass="54851">MNKKMSVLVGLAVISSIVSVQAQTGTPIPLPTPGSISVVSGDIIQFNNLVVQNVSGNTIWAYPNYVYAQNGGGGIMRPMEGTVPASGAIIQNLPQTKCVSFKEDASRGKETKCPAPSASAGAPNISYGAPTSVNPIPQQLPPETYPIPSPYLYRIEVSSDTRLLLRNRMGATLADFSSGDQINVFGYYANDGSIRALIVRNLSKPEEKQFIQLDNTNLVSVSGNTLIVVQRQNFPCYGFNDMGEKRFNAPCPLGAEQQSPTLRGVQVPSQVAPYYDLSRKYVVQLDAQTIILDRNRSRIGVSDLSLGDQLNIYGVIGTDQVIEADIVRDTSKPAKPSAPETIKGTVTQVNADGSFVMQTSDGRSITVSEVNVGAEVTVRGILDEIKNFISQVTEIKLIQSTNPPRQMITITGSGNLAGTLAQPFYATFKATGGISSYGFGVTAGSIPPGLSLAEPPAIYCFTTPCPQPKEDSIVLQGTPTQAGTYKFTLTAKDQRGNIGNETFVIVINPGTTAR</sequence>
<evidence type="ECO:0008006" key="4">
    <source>
        <dbReference type="Google" id="ProtNLM"/>
    </source>
</evidence>
<dbReference type="Gene3D" id="2.60.40.10">
    <property type="entry name" value="Immunoglobulins"/>
    <property type="match status" value="1"/>
</dbReference>
<protein>
    <recommendedName>
        <fullName evidence="4">DUF5666 domain-containing protein</fullName>
    </recommendedName>
</protein>
<reference evidence="2 3" key="1">
    <citation type="journal article" date="2016" name="Nat. Commun.">
        <title>Thousands of microbial genomes shed light on interconnected biogeochemical processes in an aquifer system.</title>
        <authorList>
            <person name="Anantharaman K."/>
            <person name="Brown C.T."/>
            <person name="Hug L.A."/>
            <person name="Sharon I."/>
            <person name="Castelle C.J."/>
            <person name="Probst A.J."/>
            <person name="Thomas B.C."/>
            <person name="Singh A."/>
            <person name="Wilkins M.J."/>
            <person name="Karaoz U."/>
            <person name="Brodie E.L."/>
            <person name="Williams K.H."/>
            <person name="Hubbard S.S."/>
            <person name="Banfield J.F."/>
        </authorList>
    </citation>
    <scope>NUCLEOTIDE SEQUENCE [LARGE SCALE GENOMIC DNA]</scope>
</reference>
<dbReference type="AlphaFoldDB" id="A0A1G2C519"/>
<dbReference type="InterPro" id="IPR013783">
    <property type="entry name" value="Ig-like_fold"/>
</dbReference>
<evidence type="ECO:0000256" key="1">
    <source>
        <dbReference type="SAM" id="SignalP"/>
    </source>
</evidence>
<evidence type="ECO:0000313" key="3">
    <source>
        <dbReference type="Proteomes" id="UP000176648"/>
    </source>
</evidence>
<dbReference type="EMBL" id="MHKU01000030">
    <property type="protein sequence ID" value="OGY96488.1"/>
    <property type="molecule type" value="Genomic_DNA"/>
</dbReference>
<feature type="signal peptide" evidence="1">
    <location>
        <begin position="1"/>
        <end position="22"/>
    </location>
</feature>
<dbReference type="Pfam" id="PF05345">
    <property type="entry name" value="He_PIG"/>
    <property type="match status" value="1"/>
</dbReference>
<comment type="caution">
    <text evidence="2">The sequence shown here is derived from an EMBL/GenBank/DDBJ whole genome shotgun (WGS) entry which is preliminary data.</text>
</comment>
<name>A0A1G2C519_9BACT</name>
<keyword evidence="1" id="KW-0732">Signal</keyword>
<proteinExistence type="predicted"/>
<gene>
    <name evidence="2" type="ORF">A2122_02210</name>
</gene>
<evidence type="ECO:0000313" key="2">
    <source>
        <dbReference type="EMBL" id="OGY96488.1"/>
    </source>
</evidence>
<organism evidence="2 3">
    <name type="scientific">Candidatus Liptonbacteria bacterium GWB1_49_6</name>
    <dbReference type="NCBI Taxonomy" id="1798644"/>
    <lineage>
        <taxon>Bacteria</taxon>
        <taxon>Candidatus Liptoniibacteriota</taxon>
    </lineage>
</organism>
<accession>A0A1G2C519</accession>
<feature type="chain" id="PRO_5009582219" description="DUF5666 domain-containing protein" evidence="1">
    <location>
        <begin position="23"/>
        <end position="514"/>
    </location>
</feature>
<dbReference type="Proteomes" id="UP000176648">
    <property type="component" value="Unassembled WGS sequence"/>
</dbReference>